<gene>
    <name evidence="2" type="ORF">CAMP_LOCUS739</name>
</gene>
<evidence type="ECO:0000313" key="3">
    <source>
        <dbReference type="Proteomes" id="UP001152747"/>
    </source>
</evidence>
<feature type="compositionally biased region" description="Polar residues" evidence="1">
    <location>
        <begin position="115"/>
        <end position="124"/>
    </location>
</feature>
<comment type="caution">
    <text evidence="2">The sequence shown here is derived from an EMBL/GenBank/DDBJ whole genome shotgun (WGS) entry which is preliminary data.</text>
</comment>
<evidence type="ECO:0000313" key="2">
    <source>
        <dbReference type="EMBL" id="CAI5438102.1"/>
    </source>
</evidence>
<accession>A0A9P1I4L7</accession>
<dbReference type="Proteomes" id="UP001152747">
    <property type="component" value="Unassembled WGS sequence"/>
</dbReference>
<dbReference type="AlphaFoldDB" id="A0A9P1I4L7"/>
<protein>
    <submittedName>
        <fullName evidence="2">Uncharacterized protein</fullName>
    </submittedName>
</protein>
<name>A0A9P1I4L7_9PELO</name>
<feature type="compositionally biased region" description="Basic residues" evidence="1">
    <location>
        <begin position="274"/>
        <end position="289"/>
    </location>
</feature>
<evidence type="ECO:0000256" key="1">
    <source>
        <dbReference type="SAM" id="MobiDB-lite"/>
    </source>
</evidence>
<reference evidence="2" key="1">
    <citation type="submission" date="2022-11" db="EMBL/GenBank/DDBJ databases">
        <authorList>
            <person name="Kikuchi T."/>
        </authorList>
    </citation>
    <scope>NUCLEOTIDE SEQUENCE</scope>
    <source>
        <strain evidence="2">PS1010</strain>
    </source>
</reference>
<sequence>MTQQTDAENGKNAKVLEIAKQKTSAAMAEPSSPPRTRRRPLQSNKTSHPRLSPHIPLLSPVKMDKIADHGPIKKRKVFEESSLDMNPEAFTEKPNHNHQTPTGLVNRNQAKEDGTSPSVHSSPLETPEKIHHIEAAEIVESGFVINIRTKIVDGRKQLTLEIQPDFVDIGDVSLEENGHYVISGQMKSDSFRIQSDKSCKLIYGDVDLDSQREEMVAQAKQELEEDTELFQGIRVPKSIYIPLMTNAIEHACEEQLERQRIQNDARIGYVPAKPSRRNISRSRSPRNRRTASPPAPRQSTQNVVASKNRPAIKPIVFPSPPSTLPQNPRARAVARRCKQVAPIAALPSNPPATRIRRARAAAAKATQAAAIPPAKPPRRLLKRIADDSRQVPLPKCTADEARFKYESVDDIRMVLDNIKKALMERNYGFAALDLMTRHTKLSRTVCSYDIAPSASKLDNLFKSTVSGSVIVAKWLLNENFNKFNNDKDYAPRKSGQNQSVFIHANLKNMLSDAQSRQHSIEISTQKT</sequence>
<organism evidence="2 3">
    <name type="scientific">Caenorhabditis angaria</name>
    <dbReference type="NCBI Taxonomy" id="860376"/>
    <lineage>
        <taxon>Eukaryota</taxon>
        <taxon>Metazoa</taxon>
        <taxon>Ecdysozoa</taxon>
        <taxon>Nematoda</taxon>
        <taxon>Chromadorea</taxon>
        <taxon>Rhabditida</taxon>
        <taxon>Rhabditina</taxon>
        <taxon>Rhabditomorpha</taxon>
        <taxon>Rhabditoidea</taxon>
        <taxon>Rhabditidae</taxon>
        <taxon>Peloderinae</taxon>
        <taxon>Caenorhabditis</taxon>
    </lineage>
</organism>
<feature type="region of interest" description="Disordered" evidence="1">
    <location>
        <begin position="1"/>
        <end position="63"/>
    </location>
</feature>
<dbReference type="EMBL" id="CANHGI010000001">
    <property type="protein sequence ID" value="CAI5438102.1"/>
    <property type="molecule type" value="Genomic_DNA"/>
</dbReference>
<keyword evidence="3" id="KW-1185">Reference proteome</keyword>
<proteinExistence type="predicted"/>
<feature type="region of interest" description="Disordered" evidence="1">
    <location>
        <begin position="87"/>
        <end position="125"/>
    </location>
</feature>
<feature type="compositionally biased region" description="Polar residues" evidence="1">
    <location>
        <begin position="97"/>
        <end position="108"/>
    </location>
</feature>
<feature type="region of interest" description="Disordered" evidence="1">
    <location>
        <begin position="265"/>
        <end position="306"/>
    </location>
</feature>